<name>A0A5M8R2G3_9BACT</name>
<evidence type="ECO:0000313" key="1">
    <source>
        <dbReference type="EMBL" id="KAA6440362.1"/>
    </source>
</evidence>
<evidence type="ECO:0000313" key="2">
    <source>
        <dbReference type="Proteomes" id="UP000323994"/>
    </source>
</evidence>
<dbReference type="OrthoDB" id="645795at2"/>
<dbReference type="Proteomes" id="UP000323994">
    <property type="component" value="Unassembled WGS sequence"/>
</dbReference>
<proteinExistence type="predicted"/>
<reference evidence="1 2" key="1">
    <citation type="submission" date="2019-05" db="EMBL/GenBank/DDBJ databases">
        <authorList>
            <person name="Qu J.-H."/>
        </authorList>
    </citation>
    <scope>NUCLEOTIDE SEQUENCE [LARGE SCALE GENOMIC DNA]</scope>
    <source>
        <strain evidence="1 2">NS28</strain>
    </source>
</reference>
<dbReference type="EMBL" id="VBSN01000027">
    <property type="protein sequence ID" value="KAA6440362.1"/>
    <property type="molecule type" value="Genomic_DNA"/>
</dbReference>
<protein>
    <recommendedName>
        <fullName evidence="3">DUF4974 domain-containing protein</fullName>
    </recommendedName>
</protein>
<keyword evidence="2" id="KW-1185">Reference proteome</keyword>
<sequence length="408" mass="46970">MGVNKTCFLLLLIIIITVLNHQGYSQRKTNRNLSLRLQLKGKISLDSLTRYVHLHTRIRFSYNSEKVSNNLIITLPRKQYSLAELLKHITKTTSLTYHILHEYVIFQSKPDLKNHLISGINHTDKKSEKNSNQKLTGKFQQYNHVKGRKLKSLKFAQVNPNTDEKLVNVRQHKETDFDIWTSRIYEMKRIAKYSEKPVKGINYTLRGSQSIGKLNSTIQMTDKFSKPASVFKWHINAGMYASELSYANIAYEVGFKPIHLFSSVGTNFKIANWRIGLGAVLKDKVKSQYQISATVGFLRQKESFGSGQSKENTLVNGILYTGAMSWNKKLTSKCILKIGPTFNILKTRYFINDKPALVRNFPFGTKWYESELSLIDPPFLLQNTYSIDKSSCVKKWIGLSMGFYYCFL</sequence>
<gene>
    <name evidence="1" type="ORF">FEM33_07085</name>
</gene>
<organism evidence="1 2">
    <name type="scientific">Dyadobacter flavalbus</name>
    <dbReference type="NCBI Taxonomy" id="2579942"/>
    <lineage>
        <taxon>Bacteria</taxon>
        <taxon>Pseudomonadati</taxon>
        <taxon>Bacteroidota</taxon>
        <taxon>Cytophagia</taxon>
        <taxon>Cytophagales</taxon>
        <taxon>Spirosomataceae</taxon>
        <taxon>Dyadobacter</taxon>
    </lineage>
</organism>
<accession>A0A5M8R2G3</accession>
<dbReference type="AlphaFoldDB" id="A0A5M8R2G3"/>
<comment type="caution">
    <text evidence="1">The sequence shown here is derived from an EMBL/GenBank/DDBJ whole genome shotgun (WGS) entry which is preliminary data.</text>
</comment>
<dbReference type="RefSeq" id="WP_139011375.1">
    <property type="nucleotide sequence ID" value="NZ_VBSN01000027.1"/>
</dbReference>
<evidence type="ECO:0008006" key="3">
    <source>
        <dbReference type="Google" id="ProtNLM"/>
    </source>
</evidence>